<feature type="transmembrane region" description="Helical" evidence="1">
    <location>
        <begin position="12"/>
        <end position="34"/>
    </location>
</feature>
<name>A0A731UPG5_SALET</name>
<keyword evidence="1" id="KW-1133">Transmembrane helix</keyword>
<dbReference type="EMBL" id="DAASBB010000060">
    <property type="protein sequence ID" value="HAE4776302.1"/>
    <property type="molecule type" value="Genomic_DNA"/>
</dbReference>
<evidence type="ECO:0000256" key="1">
    <source>
        <dbReference type="SAM" id="Phobius"/>
    </source>
</evidence>
<comment type="caution">
    <text evidence="2">The sequence shown here is derived from an EMBL/GenBank/DDBJ whole genome shotgun (WGS) entry which is preliminary data.</text>
</comment>
<accession>A0A731UPG5</accession>
<proteinExistence type="predicted"/>
<keyword evidence="1" id="KW-0812">Transmembrane</keyword>
<sequence length="51" mass="5779">MRHFNVPSIESNLLYLVYSSHCFSGIAFTARFFLIIPPHLVLPSCPLSKLT</sequence>
<dbReference type="AlphaFoldDB" id="A0A731UPG5"/>
<reference evidence="2" key="2">
    <citation type="submission" date="2018-07" db="EMBL/GenBank/DDBJ databases">
        <authorList>
            <consortium name="NCBI Pathogen Detection Project"/>
        </authorList>
    </citation>
    <scope>NUCLEOTIDE SEQUENCE</scope>
    <source>
        <strain evidence="2">M255</strain>
    </source>
</reference>
<organism evidence="2">
    <name type="scientific">Salmonella enterica subsp. enterica serovar Poona</name>
    <dbReference type="NCBI Taxonomy" id="436295"/>
    <lineage>
        <taxon>Bacteria</taxon>
        <taxon>Pseudomonadati</taxon>
        <taxon>Pseudomonadota</taxon>
        <taxon>Gammaproteobacteria</taxon>
        <taxon>Enterobacterales</taxon>
        <taxon>Enterobacteriaceae</taxon>
        <taxon>Salmonella</taxon>
    </lineage>
</organism>
<evidence type="ECO:0000313" key="2">
    <source>
        <dbReference type="EMBL" id="HAE4776302.1"/>
    </source>
</evidence>
<keyword evidence="1" id="KW-0472">Membrane</keyword>
<protein>
    <submittedName>
        <fullName evidence="2">Uncharacterized protein</fullName>
    </submittedName>
</protein>
<gene>
    <name evidence="2" type="ORF">G4H14_004682</name>
</gene>
<reference evidence="2" key="1">
    <citation type="journal article" date="2018" name="Genome Biol.">
        <title>SKESA: strategic k-mer extension for scrupulous assemblies.</title>
        <authorList>
            <person name="Souvorov A."/>
            <person name="Agarwala R."/>
            <person name="Lipman D.J."/>
        </authorList>
    </citation>
    <scope>NUCLEOTIDE SEQUENCE</scope>
    <source>
        <strain evidence="2">M255</strain>
    </source>
</reference>